<dbReference type="Pfam" id="PF18765">
    <property type="entry name" value="Polbeta"/>
    <property type="match status" value="1"/>
</dbReference>
<dbReference type="InterPro" id="IPR052930">
    <property type="entry name" value="TA_antitoxin_MntA"/>
</dbReference>
<dbReference type="RefSeq" id="WP_154406847.1">
    <property type="nucleotide sequence ID" value="NZ_JAQXJM010000107.1"/>
</dbReference>
<dbReference type="PANTHER" id="PTHR43852">
    <property type="entry name" value="NUCLEOTIDYLTRANSFERASE"/>
    <property type="match status" value="1"/>
</dbReference>
<dbReference type="PANTHER" id="PTHR43852:SF2">
    <property type="entry name" value="PROTEIN ADENYLYLTRANSFERASE MNTA"/>
    <property type="match status" value="1"/>
</dbReference>
<keyword evidence="3" id="KW-1185">Reference proteome</keyword>
<name>A0A6I2UG73_9FIRM</name>
<sequence>MNEYVLEVKEFTRKFWQNQPVRIYLFGSWARGGAKRSSDVDIAIESREDMSFLIGEFREALENSCIVYNVDVVDMNFAAESLCKKIREEGIVWKD</sequence>
<dbReference type="GO" id="GO:0016740">
    <property type="term" value="F:transferase activity"/>
    <property type="evidence" value="ECO:0007669"/>
    <property type="project" value="UniProtKB-KW"/>
</dbReference>
<dbReference type="SUPFAM" id="SSF81301">
    <property type="entry name" value="Nucleotidyltransferase"/>
    <property type="match status" value="1"/>
</dbReference>
<dbReference type="AlphaFoldDB" id="A0A6I2UG73"/>
<dbReference type="CDD" id="cd05403">
    <property type="entry name" value="NT_KNTase_like"/>
    <property type="match status" value="1"/>
</dbReference>
<dbReference type="Gene3D" id="3.30.460.10">
    <property type="entry name" value="Beta Polymerase, domain 2"/>
    <property type="match status" value="1"/>
</dbReference>
<evidence type="ECO:0000313" key="3">
    <source>
        <dbReference type="Proteomes" id="UP000433181"/>
    </source>
</evidence>
<proteinExistence type="predicted"/>
<gene>
    <name evidence="2" type="ORF">FYJ84_06755</name>
</gene>
<protein>
    <submittedName>
        <fullName evidence="2">Nucleotidyltransferase domain-containing protein</fullName>
    </submittedName>
</protein>
<organism evidence="2 3">
    <name type="scientific">Anaerovibrio slackiae</name>
    <dbReference type="NCBI Taxonomy" id="2652309"/>
    <lineage>
        <taxon>Bacteria</taxon>
        <taxon>Bacillati</taxon>
        <taxon>Bacillota</taxon>
        <taxon>Negativicutes</taxon>
        <taxon>Selenomonadales</taxon>
        <taxon>Selenomonadaceae</taxon>
        <taxon>Anaerovibrio</taxon>
    </lineage>
</organism>
<keyword evidence="2" id="KW-0808">Transferase</keyword>
<comment type="caution">
    <text evidence="2">The sequence shown here is derived from an EMBL/GenBank/DDBJ whole genome shotgun (WGS) entry which is preliminary data.</text>
</comment>
<dbReference type="Proteomes" id="UP000433181">
    <property type="component" value="Unassembled WGS sequence"/>
</dbReference>
<evidence type="ECO:0000313" key="2">
    <source>
        <dbReference type="EMBL" id="MSU08679.1"/>
    </source>
</evidence>
<dbReference type="InterPro" id="IPR041633">
    <property type="entry name" value="Polbeta"/>
</dbReference>
<dbReference type="GeneID" id="96778614"/>
<dbReference type="InterPro" id="IPR043519">
    <property type="entry name" value="NT_sf"/>
</dbReference>
<accession>A0A6I2UG73</accession>
<reference evidence="2 3" key="1">
    <citation type="submission" date="2019-08" db="EMBL/GenBank/DDBJ databases">
        <title>In-depth cultivation of the pig gut microbiome towards novel bacterial diversity and tailored functional studies.</title>
        <authorList>
            <person name="Wylensek D."/>
            <person name="Hitch T.C.A."/>
            <person name="Clavel T."/>
        </authorList>
    </citation>
    <scope>NUCLEOTIDE SEQUENCE [LARGE SCALE GENOMIC DNA]</scope>
    <source>
        <strain evidence="2 3">WCA-693-APC-5D-A</strain>
    </source>
</reference>
<feature type="domain" description="Polymerase beta nucleotidyltransferase" evidence="1">
    <location>
        <begin position="18"/>
        <end position="92"/>
    </location>
</feature>
<dbReference type="EMBL" id="VUNR01000011">
    <property type="protein sequence ID" value="MSU08679.1"/>
    <property type="molecule type" value="Genomic_DNA"/>
</dbReference>
<evidence type="ECO:0000259" key="1">
    <source>
        <dbReference type="Pfam" id="PF18765"/>
    </source>
</evidence>